<name>A0A4Y2C092_ARAVE</name>
<dbReference type="InterPro" id="IPR052709">
    <property type="entry name" value="Transposase-MT_Hybrid"/>
</dbReference>
<evidence type="ECO:0000313" key="1">
    <source>
        <dbReference type="EMBL" id="GBL97177.1"/>
    </source>
</evidence>
<dbReference type="Proteomes" id="UP000499080">
    <property type="component" value="Unassembled WGS sequence"/>
</dbReference>
<protein>
    <recommendedName>
        <fullName evidence="3">Histone-lysine N-methyltransferase SETMAR</fullName>
    </recommendedName>
</protein>
<proteinExistence type="predicted"/>
<organism evidence="1 2">
    <name type="scientific">Araneus ventricosus</name>
    <name type="common">Orbweaver spider</name>
    <name type="synonym">Epeira ventricosa</name>
    <dbReference type="NCBI Taxonomy" id="182803"/>
    <lineage>
        <taxon>Eukaryota</taxon>
        <taxon>Metazoa</taxon>
        <taxon>Ecdysozoa</taxon>
        <taxon>Arthropoda</taxon>
        <taxon>Chelicerata</taxon>
        <taxon>Arachnida</taxon>
        <taxon>Araneae</taxon>
        <taxon>Araneomorphae</taxon>
        <taxon>Entelegynae</taxon>
        <taxon>Araneoidea</taxon>
        <taxon>Araneidae</taxon>
        <taxon>Araneus</taxon>
    </lineage>
</organism>
<evidence type="ECO:0000313" key="2">
    <source>
        <dbReference type="Proteomes" id="UP000499080"/>
    </source>
</evidence>
<dbReference type="PANTHER" id="PTHR46060">
    <property type="entry name" value="MARINER MOS1 TRANSPOSASE-LIKE PROTEIN"/>
    <property type="match status" value="1"/>
</dbReference>
<comment type="caution">
    <text evidence="1">The sequence shown here is derived from an EMBL/GenBank/DDBJ whole genome shotgun (WGS) entry which is preliminary data.</text>
</comment>
<gene>
    <name evidence="1" type="ORF">AVEN_144615_1</name>
</gene>
<reference evidence="1 2" key="1">
    <citation type="journal article" date="2019" name="Sci. Rep.">
        <title>Orb-weaving spider Araneus ventricosus genome elucidates the spidroin gene catalogue.</title>
        <authorList>
            <person name="Kono N."/>
            <person name="Nakamura H."/>
            <person name="Ohtoshi R."/>
            <person name="Moran D.A.P."/>
            <person name="Shinohara A."/>
            <person name="Yoshida Y."/>
            <person name="Fujiwara M."/>
            <person name="Mori M."/>
            <person name="Tomita M."/>
            <person name="Arakawa K."/>
        </authorList>
    </citation>
    <scope>NUCLEOTIDE SEQUENCE [LARGE SCALE GENOMIC DNA]</scope>
</reference>
<sequence>MTEGGVMQWRIMFKNGRTNVHDEDRNGRSSLVTDELTVKIDEKIRGNRLFTIIEFSLEFPQISRSLLHEIVVKKLGYHKFSARWVPEILTENHKKQRMVCRVVIFG</sequence>
<dbReference type="EMBL" id="BGPR01000127">
    <property type="protein sequence ID" value="GBL97177.1"/>
    <property type="molecule type" value="Genomic_DNA"/>
</dbReference>
<accession>A0A4Y2C092</accession>
<dbReference type="AlphaFoldDB" id="A0A4Y2C092"/>
<evidence type="ECO:0008006" key="3">
    <source>
        <dbReference type="Google" id="ProtNLM"/>
    </source>
</evidence>
<keyword evidence="2" id="KW-1185">Reference proteome</keyword>
<dbReference type="PANTHER" id="PTHR46060:SF1">
    <property type="entry name" value="MARINER MOS1 TRANSPOSASE-LIKE PROTEIN"/>
    <property type="match status" value="1"/>
</dbReference>
<dbReference type="OrthoDB" id="8191996at2759"/>